<dbReference type="Proteomes" id="UP000559027">
    <property type="component" value="Unassembled WGS sequence"/>
</dbReference>
<feature type="region of interest" description="Disordered" evidence="1">
    <location>
        <begin position="66"/>
        <end position="102"/>
    </location>
</feature>
<feature type="compositionally biased region" description="Low complexity" evidence="1">
    <location>
        <begin position="69"/>
        <end position="102"/>
    </location>
</feature>
<evidence type="ECO:0000256" key="1">
    <source>
        <dbReference type="SAM" id="MobiDB-lite"/>
    </source>
</evidence>
<name>A0A8H5G1Y0_9AGAR</name>
<protein>
    <submittedName>
        <fullName evidence="2">Uncharacterized protein</fullName>
    </submittedName>
</protein>
<sequence length="189" mass="20194">MDSFLDSFINFEDTRPTLPPLHSLNLPIPKISQGRGGTAFMNRLPINDLNDFTYVTPNKTPICPQKGVASNSSATAMSSSSSNTCNSRTPSPVPSDSSLSSASTSQSMGAFRLVPCEIKDADAVVVVTETVAGSGRGRAMLLVGPAAQPYRQPSSRPIAKNSRVHPYKFAPTQHLTRRLSTLSISSQLN</sequence>
<dbReference type="OrthoDB" id="3267542at2759"/>
<proteinExistence type="predicted"/>
<evidence type="ECO:0000313" key="3">
    <source>
        <dbReference type="Proteomes" id="UP000559027"/>
    </source>
</evidence>
<reference evidence="2 3" key="1">
    <citation type="journal article" date="2020" name="ISME J.">
        <title>Uncovering the hidden diversity of litter-decomposition mechanisms in mushroom-forming fungi.</title>
        <authorList>
            <person name="Floudas D."/>
            <person name="Bentzer J."/>
            <person name="Ahren D."/>
            <person name="Johansson T."/>
            <person name="Persson P."/>
            <person name="Tunlid A."/>
        </authorList>
    </citation>
    <scope>NUCLEOTIDE SEQUENCE [LARGE SCALE GENOMIC DNA]</scope>
    <source>
        <strain evidence="2 3">CBS 146.42</strain>
    </source>
</reference>
<accession>A0A8H5G1Y0</accession>
<evidence type="ECO:0000313" key="2">
    <source>
        <dbReference type="EMBL" id="KAF5356837.1"/>
    </source>
</evidence>
<dbReference type="AlphaFoldDB" id="A0A8H5G1Y0"/>
<gene>
    <name evidence="2" type="ORF">D9756_006467</name>
</gene>
<keyword evidence="3" id="KW-1185">Reference proteome</keyword>
<comment type="caution">
    <text evidence="2">The sequence shown here is derived from an EMBL/GenBank/DDBJ whole genome shotgun (WGS) entry which is preliminary data.</text>
</comment>
<dbReference type="EMBL" id="JAACJO010000006">
    <property type="protein sequence ID" value="KAF5356837.1"/>
    <property type="molecule type" value="Genomic_DNA"/>
</dbReference>
<organism evidence="2 3">
    <name type="scientific">Leucocoprinus leucothites</name>
    <dbReference type="NCBI Taxonomy" id="201217"/>
    <lineage>
        <taxon>Eukaryota</taxon>
        <taxon>Fungi</taxon>
        <taxon>Dikarya</taxon>
        <taxon>Basidiomycota</taxon>
        <taxon>Agaricomycotina</taxon>
        <taxon>Agaricomycetes</taxon>
        <taxon>Agaricomycetidae</taxon>
        <taxon>Agaricales</taxon>
        <taxon>Agaricineae</taxon>
        <taxon>Agaricaceae</taxon>
        <taxon>Leucocoprinus</taxon>
    </lineage>
</organism>